<evidence type="ECO:0000256" key="2">
    <source>
        <dbReference type="ARBA" id="ARBA00022485"/>
    </source>
</evidence>
<evidence type="ECO:0000313" key="7">
    <source>
        <dbReference type="EMBL" id="MDH0969446.1"/>
    </source>
</evidence>
<dbReference type="GO" id="GO:0043365">
    <property type="term" value="F:[formate-C-acetyltransferase]-activating enzyme activity"/>
    <property type="evidence" value="ECO:0007669"/>
    <property type="project" value="InterPro"/>
</dbReference>
<sequence>MAWLNVAKIIDVTQAEGPGLRTAIWVQGCLKRCVGCCNGQFLKIQPADVCDSKMIIEQIAQNQQQYGIEGVTLLGGEPFLQAEGLADVAQACRKMGLSVMVFSGYQLEELDDARFKGASQLLKVTDVLVDGEYQQALIENVRNWVGSTNQRFHYFTDFYDVSIETRSLTVTNEWRIDAQGNILGNGLPFILKANN</sequence>
<evidence type="ECO:0000313" key="8">
    <source>
        <dbReference type="Proteomes" id="UP001159915"/>
    </source>
</evidence>
<dbReference type="InterPro" id="IPR007197">
    <property type="entry name" value="rSAM"/>
</dbReference>
<organism evidence="7 8">
    <name type="scientific">Acinetobacter johnsonii</name>
    <dbReference type="NCBI Taxonomy" id="40214"/>
    <lineage>
        <taxon>Bacteria</taxon>
        <taxon>Pseudomonadati</taxon>
        <taxon>Pseudomonadota</taxon>
        <taxon>Gammaproteobacteria</taxon>
        <taxon>Moraxellales</taxon>
        <taxon>Moraxellaceae</taxon>
        <taxon>Acinetobacter</taxon>
    </lineage>
</organism>
<evidence type="ECO:0000256" key="3">
    <source>
        <dbReference type="ARBA" id="ARBA00022691"/>
    </source>
</evidence>
<dbReference type="EMBL" id="JAOCBE010000001">
    <property type="protein sequence ID" value="MDH0969446.1"/>
    <property type="molecule type" value="Genomic_DNA"/>
</dbReference>
<dbReference type="AlphaFoldDB" id="A0AA42MUZ8"/>
<dbReference type="SFLD" id="SFLDF00299">
    <property type="entry name" value="anaerobic_ribonucleoside-triph"/>
    <property type="match status" value="1"/>
</dbReference>
<dbReference type="PANTHER" id="PTHR30352">
    <property type="entry name" value="PYRUVATE FORMATE-LYASE-ACTIVATING ENZYME"/>
    <property type="match status" value="1"/>
</dbReference>
<dbReference type="InterPro" id="IPR058240">
    <property type="entry name" value="rSAM_sf"/>
</dbReference>
<keyword evidence="3" id="KW-0949">S-adenosyl-L-methionine</keyword>
<comment type="cofactor">
    <cofactor evidence="1">
        <name>[4Fe-4S] cluster</name>
        <dbReference type="ChEBI" id="CHEBI:49883"/>
    </cofactor>
</comment>
<dbReference type="SFLD" id="SFLDG01066">
    <property type="entry name" value="organic_radical-activating_enz"/>
    <property type="match status" value="1"/>
</dbReference>
<comment type="caution">
    <text evidence="7">The sequence shown here is derived from an EMBL/GenBank/DDBJ whole genome shotgun (WGS) entry which is preliminary data.</text>
</comment>
<keyword evidence="4" id="KW-0479">Metal-binding</keyword>
<keyword evidence="6" id="KW-0411">Iron-sulfur</keyword>
<dbReference type="SFLD" id="SFLDS00029">
    <property type="entry name" value="Radical_SAM"/>
    <property type="match status" value="1"/>
</dbReference>
<evidence type="ECO:0000256" key="4">
    <source>
        <dbReference type="ARBA" id="ARBA00022723"/>
    </source>
</evidence>
<dbReference type="Pfam" id="PF13353">
    <property type="entry name" value="Fer4_12"/>
    <property type="match status" value="1"/>
</dbReference>
<evidence type="ECO:0000256" key="1">
    <source>
        <dbReference type="ARBA" id="ARBA00001966"/>
    </source>
</evidence>
<name>A0AA42MUZ8_ACIJO</name>
<dbReference type="Proteomes" id="UP001159915">
    <property type="component" value="Unassembled WGS sequence"/>
</dbReference>
<keyword evidence="5" id="KW-0408">Iron</keyword>
<dbReference type="InterPro" id="IPR013785">
    <property type="entry name" value="Aldolase_TIM"/>
</dbReference>
<dbReference type="InterPro" id="IPR034457">
    <property type="entry name" value="Organic_radical-activating"/>
</dbReference>
<accession>A0AA42MUZ8</accession>
<dbReference type="GO" id="GO:0046872">
    <property type="term" value="F:metal ion binding"/>
    <property type="evidence" value="ECO:0007669"/>
    <property type="project" value="UniProtKB-KW"/>
</dbReference>
<dbReference type="CDD" id="cd01335">
    <property type="entry name" value="Radical_SAM"/>
    <property type="match status" value="1"/>
</dbReference>
<evidence type="ECO:0000256" key="5">
    <source>
        <dbReference type="ARBA" id="ARBA00023004"/>
    </source>
</evidence>
<dbReference type="Gene3D" id="3.20.20.70">
    <property type="entry name" value="Aldolase class I"/>
    <property type="match status" value="1"/>
</dbReference>
<protein>
    <submittedName>
        <fullName evidence="7">Radical SAM protein</fullName>
    </submittedName>
</protein>
<dbReference type="SFLD" id="SFLDG01063">
    <property type="entry name" value="activating_enzymes__group_1"/>
    <property type="match status" value="1"/>
</dbReference>
<dbReference type="PANTHER" id="PTHR30352:SF2">
    <property type="entry name" value="ANAEROBIC RIBONUCLEOSIDE-TRIPHOSPHATE REDUCTASE-ACTIVATING PROTEIN"/>
    <property type="match status" value="1"/>
</dbReference>
<evidence type="ECO:0000256" key="6">
    <source>
        <dbReference type="ARBA" id="ARBA00023014"/>
    </source>
</evidence>
<dbReference type="GO" id="GO:0051539">
    <property type="term" value="F:4 iron, 4 sulfur cluster binding"/>
    <property type="evidence" value="ECO:0007669"/>
    <property type="project" value="UniProtKB-KW"/>
</dbReference>
<dbReference type="GO" id="GO:0004748">
    <property type="term" value="F:ribonucleoside-diphosphate reductase activity, thioredoxin disulfide as acceptor"/>
    <property type="evidence" value="ECO:0007669"/>
    <property type="project" value="TreeGrafter"/>
</dbReference>
<proteinExistence type="predicted"/>
<keyword evidence="2" id="KW-0004">4Fe-4S</keyword>
<dbReference type="InterPro" id="IPR012837">
    <property type="entry name" value="NrdG"/>
</dbReference>
<reference evidence="7" key="1">
    <citation type="submission" date="2022-09" db="EMBL/GenBank/DDBJ databases">
        <title>Intensive care unit water sources are persistently colonized with multi-drug resistant bacteria and are the site of extensive horizontal gene transfer of antibiotic resistance genes.</title>
        <authorList>
            <person name="Diorio-Toth L."/>
        </authorList>
    </citation>
    <scope>NUCLEOTIDE SEQUENCE</scope>
    <source>
        <strain evidence="7">GD03920</strain>
    </source>
</reference>
<gene>
    <name evidence="7" type="ORF">N5C10_09280</name>
</gene>
<dbReference type="SUPFAM" id="SSF102114">
    <property type="entry name" value="Radical SAM enzymes"/>
    <property type="match status" value="1"/>
</dbReference>
<dbReference type="RefSeq" id="WP_279670198.1">
    <property type="nucleotide sequence ID" value="NZ_JAOCBE010000001.1"/>
</dbReference>